<protein>
    <submittedName>
        <fullName evidence="2">DUF397 domain-containing protein</fullName>
    </submittedName>
</protein>
<gene>
    <name evidence="2" type="ORF">ACFPZN_10745</name>
</gene>
<accession>A0ABW0ZS26</accession>
<evidence type="ECO:0000313" key="2">
    <source>
        <dbReference type="EMBL" id="MFC5746086.1"/>
    </source>
</evidence>
<keyword evidence="3" id="KW-1185">Reference proteome</keyword>
<dbReference type="RefSeq" id="WP_378281709.1">
    <property type="nucleotide sequence ID" value="NZ_JBHSON010000012.1"/>
</dbReference>
<dbReference type="InterPro" id="IPR007278">
    <property type="entry name" value="DUF397"/>
</dbReference>
<organism evidence="2 3">
    <name type="scientific">Actinomadura rugatobispora</name>
    <dbReference type="NCBI Taxonomy" id="1994"/>
    <lineage>
        <taxon>Bacteria</taxon>
        <taxon>Bacillati</taxon>
        <taxon>Actinomycetota</taxon>
        <taxon>Actinomycetes</taxon>
        <taxon>Streptosporangiales</taxon>
        <taxon>Thermomonosporaceae</taxon>
        <taxon>Actinomadura</taxon>
    </lineage>
</organism>
<name>A0ABW0ZS26_9ACTN</name>
<reference evidence="3" key="1">
    <citation type="journal article" date="2019" name="Int. J. Syst. Evol. Microbiol.">
        <title>The Global Catalogue of Microorganisms (GCM) 10K type strain sequencing project: providing services to taxonomists for standard genome sequencing and annotation.</title>
        <authorList>
            <consortium name="The Broad Institute Genomics Platform"/>
            <consortium name="The Broad Institute Genome Sequencing Center for Infectious Disease"/>
            <person name="Wu L."/>
            <person name="Ma J."/>
        </authorList>
    </citation>
    <scope>NUCLEOTIDE SEQUENCE [LARGE SCALE GENOMIC DNA]</scope>
    <source>
        <strain evidence="3">KCTC 42087</strain>
    </source>
</reference>
<evidence type="ECO:0000259" key="1">
    <source>
        <dbReference type="Pfam" id="PF04149"/>
    </source>
</evidence>
<proteinExistence type="predicted"/>
<feature type="domain" description="DUF397" evidence="1">
    <location>
        <begin position="10"/>
        <end position="62"/>
    </location>
</feature>
<dbReference type="Pfam" id="PF04149">
    <property type="entry name" value="DUF397"/>
    <property type="match status" value="1"/>
</dbReference>
<dbReference type="Proteomes" id="UP001596074">
    <property type="component" value="Unassembled WGS sequence"/>
</dbReference>
<dbReference type="EMBL" id="JBHSON010000012">
    <property type="protein sequence ID" value="MFC5746086.1"/>
    <property type="molecule type" value="Genomic_DNA"/>
</dbReference>
<comment type="caution">
    <text evidence="2">The sequence shown here is derived from an EMBL/GenBank/DDBJ whole genome shotgun (WGS) entry which is preliminary data.</text>
</comment>
<evidence type="ECO:0000313" key="3">
    <source>
        <dbReference type="Proteomes" id="UP001596074"/>
    </source>
</evidence>
<sequence>MNASPLSQVTWRKSSHSQLQASECVEVAAMTEAVAVRDSKDPHGPVLTLPPTTWHSLLRNLKNA</sequence>